<feature type="transmembrane region" description="Helical" evidence="10">
    <location>
        <begin position="533"/>
        <end position="555"/>
    </location>
</feature>
<evidence type="ECO:0000256" key="2">
    <source>
        <dbReference type="ARBA" id="ARBA00004651"/>
    </source>
</evidence>
<keyword evidence="3" id="KW-1003">Cell membrane</keyword>
<keyword evidence="6 10" id="KW-0472">Membrane</keyword>
<dbReference type="InterPro" id="IPR003691">
    <property type="entry name" value="FluC"/>
</dbReference>
<evidence type="ECO:0000256" key="5">
    <source>
        <dbReference type="ARBA" id="ARBA00022989"/>
    </source>
</evidence>
<evidence type="ECO:0000256" key="4">
    <source>
        <dbReference type="ARBA" id="ARBA00022692"/>
    </source>
</evidence>
<feature type="transmembrane region" description="Helical" evidence="10">
    <location>
        <begin position="469"/>
        <end position="490"/>
    </location>
</feature>
<feature type="compositionally biased region" description="Basic residues" evidence="9">
    <location>
        <begin position="103"/>
        <end position="114"/>
    </location>
</feature>
<feature type="transmembrane region" description="Helical" evidence="10">
    <location>
        <begin position="201"/>
        <end position="221"/>
    </location>
</feature>
<feature type="region of interest" description="Disordered" evidence="9">
    <location>
        <begin position="149"/>
        <end position="185"/>
    </location>
</feature>
<feature type="transmembrane region" description="Helical" evidence="10">
    <location>
        <begin position="437"/>
        <end position="457"/>
    </location>
</feature>
<feature type="transmembrane region" description="Helical" evidence="10">
    <location>
        <begin position="311"/>
        <end position="332"/>
    </location>
</feature>
<evidence type="ECO:0000256" key="3">
    <source>
        <dbReference type="ARBA" id="ARBA00022475"/>
    </source>
</evidence>
<dbReference type="EMBL" id="JANBVN010000003">
    <property type="protein sequence ID" value="KAJ9165571.1"/>
    <property type="molecule type" value="Genomic_DNA"/>
</dbReference>
<dbReference type="GO" id="GO:1903425">
    <property type="term" value="F:fluoride transmembrane transporter activity"/>
    <property type="evidence" value="ECO:0007669"/>
    <property type="project" value="TreeGrafter"/>
</dbReference>
<protein>
    <submittedName>
        <fullName evidence="11">Camphor resistance CrcB protein</fullName>
    </submittedName>
</protein>
<comment type="function">
    <text evidence="1">Fluoride channel required for the rapid expulsion of cytoplasmic fluoride.</text>
</comment>
<evidence type="ECO:0000256" key="6">
    <source>
        <dbReference type="ARBA" id="ARBA00023136"/>
    </source>
</evidence>
<dbReference type="Pfam" id="PF02537">
    <property type="entry name" value="CRCB"/>
    <property type="match status" value="2"/>
</dbReference>
<feature type="region of interest" description="Disordered" evidence="9">
    <location>
        <begin position="1"/>
        <end position="120"/>
    </location>
</feature>
<dbReference type="Proteomes" id="UP001174691">
    <property type="component" value="Unassembled WGS sequence"/>
</dbReference>
<feature type="compositionally biased region" description="Basic and acidic residues" evidence="9">
    <location>
        <begin position="39"/>
        <end position="55"/>
    </location>
</feature>
<keyword evidence="4 10" id="KW-0812">Transmembrane</keyword>
<evidence type="ECO:0000256" key="1">
    <source>
        <dbReference type="ARBA" id="ARBA00002598"/>
    </source>
</evidence>
<evidence type="ECO:0000256" key="10">
    <source>
        <dbReference type="SAM" id="Phobius"/>
    </source>
</evidence>
<dbReference type="AlphaFoldDB" id="A0AA38VU43"/>
<keyword evidence="12" id="KW-1185">Reference proteome</keyword>
<name>A0AA38VU43_9PEZI</name>
<evidence type="ECO:0000313" key="11">
    <source>
        <dbReference type="EMBL" id="KAJ9165571.1"/>
    </source>
</evidence>
<evidence type="ECO:0000256" key="7">
    <source>
        <dbReference type="ARBA" id="ARBA00035120"/>
    </source>
</evidence>
<dbReference type="PANTHER" id="PTHR28259">
    <property type="entry name" value="FLUORIDE EXPORT PROTEIN 1-RELATED"/>
    <property type="match status" value="1"/>
</dbReference>
<gene>
    <name evidence="11" type="ORF">NKR19_g299</name>
</gene>
<accession>A0AA38VU43</accession>
<dbReference type="PANTHER" id="PTHR28259:SF1">
    <property type="entry name" value="FLUORIDE EXPORT PROTEIN 1-RELATED"/>
    <property type="match status" value="1"/>
</dbReference>
<comment type="catalytic activity">
    <reaction evidence="8">
        <text>fluoride(in) = fluoride(out)</text>
        <dbReference type="Rhea" id="RHEA:76159"/>
        <dbReference type="ChEBI" id="CHEBI:17051"/>
    </reaction>
    <physiologicalReaction direction="left-to-right" evidence="8">
        <dbReference type="Rhea" id="RHEA:76160"/>
    </physiologicalReaction>
</comment>
<comment type="caution">
    <text evidence="11">The sequence shown here is derived from an EMBL/GenBank/DDBJ whole genome shotgun (WGS) entry which is preliminary data.</text>
</comment>
<feature type="compositionally biased region" description="Basic and acidic residues" evidence="9">
    <location>
        <begin position="151"/>
        <end position="167"/>
    </location>
</feature>
<comment type="subcellular location">
    <subcellularLocation>
        <location evidence="2">Cell membrane</location>
        <topology evidence="2">Multi-pass membrane protein</topology>
    </subcellularLocation>
</comment>
<feature type="transmembrane region" description="Helical" evidence="10">
    <location>
        <begin position="360"/>
        <end position="386"/>
    </location>
</feature>
<feature type="transmembrane region" description="Helical" evidence="10">
    <location>
        <begin position="407"/>
        <end position="425"/>
    </location>
</feature>
<feature type="transmembrane region" description="Helical" evidence="10">
    <location>
        <begin position="233"/>
        <end position="251"/>
    </location>
</feature>
<dbReference type="GO" id="GO:0005886">
    <property type="term" value="C:plasma membrane"/>
    <property type="evidence" value="ECO:0007669"/>
    <property type="project" value="UniProtKB-SubCell"/>
</dbReference>
<sequence>MAQQSSASPGVRDPPPTAGDDDHAGQHPQRSTSLRSRGSRSDRRASISSHVHYDTPEAYANIDDVQAPIENPHDEEPLRRRTTGLTGPEDENEVLQETSSASARRRSRIARRRSSSAQVDYDVPDEYANLDEAAVSPVQNPEEAAVYRYTSLEDRRSQDTLERRRSEAATTTPSRQPGIPYGEVKPEDSSAFKVSRLATQLYTISYLVFFSMLGTLARLGLQALTYYPGAPVIFSSVWPNFAGSLVMGFLAEDRMLFRQEWGVPTYAEELKKAREESGKDEESGGSQRSDSAAAANLAAAKKAYAATKKTIPLYIGLATGFCGSFTSFSSFVRDVFLALSNDMVTPDAVTTVPRNGGYSFMALVAVILLTVSMSLSGLFIGAHLAIATEPLVPALPFVFMRKFLDRCAVFLGWGCWIGAVLLSALPPDRNDGGPETWRGRATFALVFAPLGCLARFYASLYLNGKVASFPLGTFTVNVFGSIILAMSWTLAHVPLGGVVGCQVLQGIEDGFCGCLTTVSTWVAELSSLRRRHAYIYGTASVVVSLAFMVAIMGGLRWSDGFAELRCSH</sequence>
<keyword evidence="5 10" id="KW-1133">Transmembrane helix</keyword>
<comment type="similarity">
    <text evidence="7">Belongs to the fluoride channel Fluc/FEX (TC 1.A.43) family.</text>
</comment>
<organism evidence="11 12">
    <name type="scientific">Coniochaeta hoffmannii</name>
    <dbReference type="NCBI Taxonomy" id="91930"/>
    <lineage>
        <taxon>Eukaryota</taxon>
        <taxon>Fungi</taxon>
        <taxon>Dikarya</taxon>
        <taxon>Ascomycota</taxon>
        <taxon>Pezizomycotina</taxon>
        <taxon>Sordariomycetes</taxon>
        <taxon>Sordariomycetidae</taxon>
        <taxon>Coniochaetales</taxon>
        <taxon>Coniochaetaceae</taxon>
        <taxon>Coniochaeta</taxon>
    </lineage>
</organism>
<proteinExistence type="inferred from homology"/>
<reference evidence="11" key="1">
    <citation type="submission" date="2022-07" db="EMBL/GenBank/DDBJ databases">
        <title>Fungi with potential for degradation of polypropylene.</title>
        <authorList>
            <person name="Gostincar C."/>
        </authorList>
    </citation>
    <scope>NUCLEOTIDE SEQUENCE</scope>
    <source>
        <strain evidence="11">EXF-13287</strain>
    </source>
</reference>
<evidence type="ECO:0000313" key="12">
    <source>
        <dbReference type="Proteomes" id="UP001174691"/>
    </source>
</evidence>
<evidence type="ECO:0000256" key="9">
    <source>
        <dbReference type="SAM" id="MobiDB-lite"/>
    </source>
</evidence>
<evidence type="ECO:0000256" key="8">
    <source>
        <dbReference type="ARBA" id="ARBA00035585"/>
    </source>
</evidence>